<feature type="compositionally biased region" description="Basic and acidic residues" evidence="1">
    <location>
        <begin position="133"/>
        <end position="148"/>
    </location>
</feature>
<proteinExistence type="predicted"/>
<organism evidence="2 3">
    <name type="scientific">Heracleum sosnowskyi</name>
    <dbReference type="NCBI Taxonomy" id="360622"/>
    <lineage>
        <taxon>Eukaryota</taxon>
        <taxon>Viridiplantae</taxon>
        <taxon>Streptophyta</taxon>
        <taxon>Embryophyta</taxon>
        <taxon>Tracheophyta</taxon>
        <taxon>Spermatophyta</taxon>
        <taxon>Magnoliopsida</taxon>
        <taxon>eudicotyledons</taxon>
        <taxon>Gunneridae</taxon>
        <taxon>Pentapetalae</taxon>
        <taxon>asterids</taxon>
        <taxon>campanulids</taxon>
        <taxon>Apiales</taxon>
        <taxon>Apiaceae</taxon>
        <taxon>Apioideae</taxon>
        <taxon>apioid superclade</taxon>
        <taxon>Tordylieae</taxon>
        <taxon>Tordyliinae</taxon>
        <taxon>Heracleum</taxon>
    </lineage>
</organism>
<comment type="caution">
    <text evidence="2">The sequence shown here is derived from an EMBL/GenBank/DDBJ whole genome shotgun (WGS) entry which is preliminary data.</text>
</comment>
<sequence>MISKRRRAKMSARIADPMERNSEGVTELTGSSWPRRCQVLPADSLDSDSGLASSSDHTLVVSDTNVSGLSRPQRDENCHLNLTGVLGTANTGSYARATNGADARNAVEGTRSGLIIDLNSVMEEGEAQVSSPQEKETAEKINSKRSEEAVVEATGPLHPQSLCHYHMR</sequence>
<evidence type="ECO:0000313" key="3">
    <source>
        <dbReference type="Proteomes" id="UP001237642"/>
    </source>
</evidence>
<protein>
    <submittedName>
        <fullName evidence="2">Uncharacterized protein</fullName>
    </submittedName>
</protein>
<gene>
    <name evidence="2" type="ORF">POM88_015130</name>
</gene>
<evidence type="ECO:0000256" key="1">
    <source>
        <dbReference type="SAM" id="MobiDB-lite"/>
    </source>
</evidence>
<dbReference type="AlphaFoldDB" id="A0AAD8IM91"/>
<keyword evidence="3" id="KW-1185">Reference proteome</keyword>
<evidence type="ECO:0000313" key="2">
    <source>
        <dbReference type="EMBL" id="KAK1386952.1"/>
    </source>
</evidence>
<reference evidence="2" key="1">
    <citation type="submission" date="2023-02" db="EMBL/GenBank/DDBJ databases">
        <title>Genome of toxic invasive species Heracleum sosnowskyi carries increased number of genes despite the absence of recent whole-genome duplications.</title>
        <authorList>
            <person name="Schelkunov M."/>
            <person name="Shtratnikova V."/>
            <person name="Makarenko M."/>
            <person name="Klepikova A."/>
            <person name="Omelchenko D."/>
            <person name="Novikova G."/>
            <person name="Obukhova E."/>
            <person name="Bogdanov V."/>
            <person name="Penin A."/>
            <person name="Logacheva M."/>
        </authorList>
    </citation>
    <scope>NUCLEOTIDE SEQUENCE</scope>
    <source>
        <strain evidence="2">Hsosn_3</strain>
        <tissue evidence="2">Leaf</tissue>
    </source>
</reference>
<dbReference type="EMBL" id="JAUIZM010000004">
    <property type="protein sequence ID" value="KAK1386952.1"/>
    <property type="molecule type" value="Genomic_DNA"/>
</dbReference>
<feature type="region of interest" description="Disordered" evidence="1">
    <location>
        <begin position="127"/>
        <end position="168"/>
    </location>
</feature>
<dbReference type="Proteomes" id="UP001237642">
    <property type="component" value="Unassembled WGS sequence"/>
</dbReference>
<name>A0AAD8IM91_9APIA</name>
<feature type="compositionally biased region" description="Basic residues" evidence="1">
    <location>
        <begin position="1"/>
        <end position="10"/>
    </location>
</feature>
<feature type="region of interest" description="Disordered" evidence="1">
    <location>
        <begin position="1"/>
        <end position="30"/>
    </location>
</feature>
<reference evidence="2" key="2">
    <citation type="submission" date="2023-05" db="EMBL/GenBank/DDBJ databases">
        <authorList>
            <person name="Schelkunov M.I."/>
        </authorList>
    </citation>
    <scope>NUCLEOTIDE SEQUENCE</scope>
    <source>
        <strain evidence="2">Hsosn_3</strain>
        <tissue evidence="2">Leaf</tissue>
    </source>
</reference>
<accession>A0AAD8IM91</accession>